<accession>A0AAN6Q6X6</accession>
<protein>
    <submittedName>
        <fullName evidence="3">Uncharacterized protein</fullName>
    </submittedName>
</protein>
<feature type="signal peptide" evidence="2">
    <location>
        <begin position="1"/>
        <end position="18"/>
    </location>
</feature>
<feature type="region of interest" description="Disordered" evidence="1">
    <location>
        <begin position="226"/>
        <end position="285"/>
    </location>
</feature>
<name>A0AAN6Q6X6_9PEZI</name>
<evidence type="ECO:0000313" key="4">
    <source>
        <dbReference type="Proteomes" id="UP001305647"/>
    </source>
</evidence>
<evidence type="ECO:0000256" key="1">
    <source>
        <dbReference type="SAM" id="MobiDB-lite"/>
    </source>
</evidence>
<feature type="chain" id="PRO_5042810577" evidence="2">
    <location>
        <begin position="19"/>
        <end position="285"/>
    </location>
</feature>
<proteinExistence type="predicted"/>
<evidence type="ECO:0000313" key="3">
    <source>
        <dbReference type="EMBL" id="KAK4104708.1"/>
    </source>
</evidence>
<keyword evidence="4" id="KW-1185">Reference proteome</keyword>
<evidence type="ECO:0000256" key="2">
    <source>
        <dbReference type="SAM" id="SignalP"/>
    </source>
</evidence>
<dbReference type="EMBL" id="MU863626">
    <property type="protein sequence ID" value="KAK4104708.1"/>
    <property type="molecule type" value="Genomic_DNA"/>
</dbReference>
<sequence length="285" mass="32005">MWLVVALLALDPNFRATAQECLQDFVEVQITLQDPTTNPQTCYDGLRYRPKPDKVVTFRKLFATQRQRITVYYNCHCMTNICQNVNSVGTTARGQRHDGPWGSMAPEPNMKNTMLEHESNAQGKITWYSRIRSSCDEFPPATWVKGGNGCDRTTPANTFCAGIVCIARTSNPNNVAHEAEHDWNWLVQAHSALRLLLLDNIERRNADFQWHNPTQPDLDVALSILPPPTGGRATSPPPSSLAMTRPVSTMNISTLSRIRPRESQHQSTSQTNRHARPDCNPDTAL</sequence>
<dbReference type="AlphaFoldDB" id="A0AAN6Q6X6"/>
<gene>
    <name evidence="3" type="ORF">N658DRAFT_186949</name>
</gene>
<feature type="compositionally biased region" description="Pro residues" evidence="1">
    <location>
        <begin position="226"/>
        <end position="239"/>
    </location>
</feature>
<reference evidence="3" key="2">
    <citation type="submission" date="2023-05" db="EMBL/GenBank/DDBJ databases">
        <authorList>
            <consortium name="Lawrence Berkeley National Laboratory"/>
            <person name="Steindorff A."/>
            <person name="Hensen N."/>
            <person name="Bonometti L."/>
            <person name="Westerberg I."/>
            <person name="Brannstrom I.O."/>
            <person name="Guillou S."/>
            <person name="Cros-Aarteil S."/>
            <person name="Calhoun S."/>
            <person name="Haridas S."/>
            <person name="Kuo A."/>
            <person name="Mondo S."/>
            <person name="Pangilinan J."/>
            <person name="Riley R."/>
            <person name="Labutti K."/>
            <person name="Andreopoulos B."/>
            <person name="Lipzen A."/>
            <person name="Chen C."/>
            <person name="Yanf M."/>
            <person name="Daum C."/>
            <person name="Ng V."/>
            <person name="Clum A."/>
            <person name="Ohm R."/>
            <person name="Martin F."/>
            <person name="Silar P."/>
            <person name="Natvig D."/>
            <person name="Lalanne C."/>
            <person name="Gautier V."/>
            <person name="Ament-Velasquez S.L."/>
            <person name="Kruys A."/>
            <person name="Hutchinson M.I."/>
            <person name="Powell A.J."/>
            <person name="Barry K."/>
            <person name="Miller A.N."/>
            <person name="Grigoriev I.V."/>
            <person name="Debuchy R."/>
            <person name="Gladieux P."/>
            <person name="Thoren M.H."/>
            <person name="Johannesson H."/>
        </authorList>
    </citation>
    <scope>NUCLEOTIDE SEQUENCE</scope>
    <source>
        <strain evidence="3">CBS 757.83</strain>
    </source>
</reference>
<comment type="caution">
    <text evidence="3">The sequence shown here is derived from an EMBL/GenBank/DDBJ whole genome shotgun (WGS) entry which is preliminary data.</text>
</comment>
<reference evidence="3" key="1">
    <citation type="journal article" date="2023" name="Mol. Phylogenet. Evol.">
        <title>Genome-scale phylogeny and comparative genomics of the fungal order Sordariales.</title>
        <authorList>
            <person name="Hensen N."/>
            <person name="Bonometti L."/>
            <person name="Westerberg I."/>
            <person name="Brannstrom I.O."/>
            <person name="Guillou S."/>
            <person name="Cros-Aarteil S."/>
            <person name="Calhoun S."/>
            <person name="Haridas S."/>
            <person name="Kuo A."/>
            <person name="Mondo S."/>
            <person name="Pangilinan J."/>
            <person name="Riley R."/>
            <person name="LaButti K."/>
            <person name="Andreopoulos B."/>
            <person name="Lipzen A."/>
            <person name="Chen C."/>
            <person name="Yan M."/>
            <person name="Daum C."/>
            <person name="Ng V."/>
            <person name="Clum A."/>
            <person name="Steindorff A."/>
            <person name="Ohm R.A."/>
            <person name="Martin F."/>
            <person name="Silar P."/>
            <person name="Natvig D.O."/>
            <person name="Lalanne C."/>
            <person name="Gautier V."/>
            <person name="Ament-Velasquez S.L."/>
            <person name="Kruys A."/>
            <person name="Hutchinson M.I."/>
            <person name="Powell A.J."/>
            <person name="Barry K."/>
            <person name="Miller A.N."/>
            <person name="Grigoriev I.V."/>
            <person name="Debuchy R."/>
            <person name="Gladieux P."/>
            <person name="Hiltunen Thoren M."/>
            <person name="Johannesson H."/>
        </authorList>
    </citation>
    <scope>NUCLEOTIDE SEQUENCE</scope>
    <source>
        <strain evidence="3">CBS 757.83</strain>
    </source>
</reference>
<organism evidence="3 4">
    <name type="scientific">Parathielavia hyrcaniae</name>
    <dbReference type="NCBI Taxonomy" id="113614"/>
    <lineage>
        <taxon>Eukaryota</taxon>
        <taxon>Fungi</taxon>
        <taxon>Dikarya</taxon>
        <taxon>Ascomycota</taxon>
        <taxon>Pezizomycotina</taxon>
        <taxon>Sordariomycetes</taxon>
        <taxon>Sordariomycetidae</taxon>
        <taxon>Sordariales</taxon>
        <taxon>Chaetomiaceae</taxon>
        <taxon>Parathielavia</taxon>
    </lineage>
</organism>
<keyword evidence="2" id="KW-0732">Signal</keyword>
<feature type="compositionally biased region" description="Polar residues" evidence="1">
    <location>
        <begin position="246"/>
        <end position="256"/>
    </location>
</feature>
<dbReference type="Proteomes" id="UP001305647">
    <property type="component" value="Unassembled WGS sequence"/>
</dbReference>